<name>A0ABR9X2P3_9RHOB</name>
<gene>
    <name evidence="2" type="ORF">IQ782_13045</name>
</gene>
<protein>
    <submittedName>
        <fullName evidence="2">TIR domain-containing protein</fullName>
    </submittedName>
</protein>
<reference evidence="2 3" key="1">
    <citation type="journal article" date="2021" name="Int. J. Syst. Evol. Microbiol.">
        <title>Salipiger mangrovisoli sp. nov., isolated from mangrove soil and the proposal for the reclassification of Paraphaeobacter pallidus as Salipiger pallidus comb. nov.</title>
        <authorList>
            <person name="Du J."/>
            <person name="Liu Y."/>
            <person name="Pei T."/>
            <person name="Deng M.R."/>
            <person name="Zhu H."/>
        </authorList>
    </citation>
    <scope>NUCLEOTIDE SEQUENCE [LARGE SCALE GENOMIC DNA]</scope>
    <source>
        <strain evidence="2 3">6D45A</strain>
    </source>
</reference>
<dbReference type="InterPro" id="IPR015032">
    <property type="entry name" value="ThsB__TIR-like_domain"/>
</dbReference>
<dbReference type="Pfam" id="PF08937">
    <property type="entry name" value="ThsB_TIR"/>
    <property type="match status" value="1"/>
</dbReference>
<dbReference type="Proteomes" id="UP000607796">
    <property type="component" value="Unassembled WGS sequence"/>
</dbReference>
<feature type="domain" description="Thoeris protein ThsB TIR-like" evidence="1">
    <location>
        <begin position="12"/>
        <end position="112"/>
    </location>
</feature>
<evidence type="ECO:0000313" key="3">
    <source>
        <dbReference type="Proteomes" id="UP000607796"/>
    </source>
</evidence>
<accession>A0ABR9X2P3</accession>
<comment type="caution">
    <text evidence="2">The sequence shown here is derived from an EMBL/GenBank/DDBJ whole genome shotgun (WGS) entry which is preliminary data.</text>
</comment>
<sequence length="207" mass="23995">MFSPTPSKRRVFFSFHYQNDIWRVNQVRNSWRYAKPDTREGFGFYDASIWESAKRTSDDSLKNLIRNGISNTSVTCVLAGEQTYARRWVRYEIARSVLKGNGLLTVNISSLRDRLGYQATQGPNPLDYMGLYRDNLGQIRLAELKTNKWHRYQDYQQVVTPPETWFVPAGNVVHKLSNYALHYCYVAHRGSDNFGSWVRNAASIVGR</sequence>
<dbReference type="RefSeq" id="WP_194135084.1">
    <property type="nucleotide sequence ID" value="NZ_JADFFK010000009.1"/>
</dbReference>
<organism evidence="2 3">
    <name type="scientific">Salipiger mangrovisoli</name>
    <dbReference type="NCBI Taxonomy" id="2865933"/>
    <lineage>
        <taxon>Bacteria</taxon>
        <taxon>Pseudomonadati</taxon>
        <taxon>Pseudomonadota</taxon>
        <taxon>Alphaproteobacteria</taxon>
        <taxon>Rhodobacterales</taxon>
        <taxon>Roseobacteraceae</taxon>
        <taxon>Salipiger</taxon>
    </lineage>
</organism>
<evidence type="ECO:0000313" key="2">
    <source>
        <dbReference type="EMBL" id="MBE9637775.1"/>
    </source>
</evidence>
<evidence type="ECO:0000259" key="1">
    <source>
        <dbReference type="Pfam" id="PF08937"/>
    </source>
</evidence>
<dbReference type="EMBL" id="JADFFK010000009">
    <property type="protein sequence ID" value="MBE9637775.1"/>
    <property type="molecule type" value="Genomic_DNA"/>
</dbReference>
<proteinExistence type="predicted"/>
<keyword evidence="3" id="KW-1185">Reference proteome</keyword>
<dbReference type="Gene3D" id="3.40.50.11200">
    <property type="match status" value="1"/>
</dbReference>